<proteinExistence type="inferred from homology"/>
<feature type="non-terminal residue" evidence="14">
    <location>
        <position position="120"/>
    </location>
</feature>
<evidence type="ECO:0000256" key="7">
    <source>
        <dbReference type="ARBA" id="ARBA00022781"/>
    </source>
</evidence>
<evidence type="ECO:0000256" key="13">
    <source>
        <dbReference type="SAM" id="Phobius"/>
    </source>
</evidence>
<dbReference type="AlphaFoldDB" id="A0A382P8H3"/>
<sequence>MDNLIFFAASAGELADKFGVNWSLFISQCIAFLVVALALKKFAYGPVLKVLEDRRQRIAEGIENADKIKAELASTQDEKDRILSEANQKAQELIDEARAAAEKVGEAKAQEAVKQAEEII</sequence>
<evidence type="ECO:0000256" key="12">
    <source>
        <dbReference type="SAM" id="Coils"/>
    </source>
</evidence>
<dbReference type="GO" id="GO:0012505">
    <property type="term" value="C:endomembrane system"/>
    <property type="evidence" value="ECO:0007669"/>
    <property type="project" value="UniProtKB-SubCell"/>
</dbReference>
<keyword evidence="4" id="KW-0813">Transport</keyword>
<feature type="coiled-coil region" evidence="12">
    <location>
        <begin position="58"/>
        <end position="110"/>
    </location>
</feature>
<reference evidence="14" key="1">
    <citation type="submission" date="2018-05" db="EMBL/GenBank/DDBJ databases">
        <authorList>
            <person name="Lanie J.A."/>
            <person name="Ng W.-L."/>
            <person name="Kazmierczak K.M."/>
            <person name="Andrzejewski T.M."/>
            <person name="Davidsen T.M."/>
            <person name="Wayne K.J."/>
            <person name="Tettelin H."/>
            <person name="Glass J.I."/>
            <person name="Rusch D."/>
            <person name="Podicherti R."/>
            <person name="Tsui H.-C.T."/>
            <person name="Winkler M.E."/>
        </authorList>
    </citation>
    <scope>NUCLEOTIDE SEQUENCE</scope>
</reference>
<comment type="subcellular location">
    <subcellularLocation>
        <location evidence="2">Endomembrane system</location>
    </subcellularLocation>
    <subcellularLocation>
        <location evidence="1">Membrane</location>
        <topology evidence="1">Single-pass membrane protein</topology>
    </subcellularLocation>
</comment>
<gene>
    <name evidence="14" type="ORF">METZ01_LOCUS321769</name>
</gene>
<comment type="similarity">
    <text evidence="3">Belongs to the ATPase B chain family.</text>
</comment>
<dbReference type="GO" id="GO:0045259">
    <property type="term" value="C:proton-transporting ATP synthase complex"/>
    <property type="evidence" value="ECO:0007669"/>
    <property type="project" value="UniProtKB-KW"/>
</dbReference>
<keyword evidence="7" id="KW-0375">Hydrogen ion transport</keyword>
<evidence type="ECO:0000256" key="9">
    <source>
        <dbReference type="ARBA" id="ARBA00023065"/>
    </source>
</evidence>
<dbReference type="EMBL" id="UINC01105176">
    <property type="protein sequence ID" value="SVC68915.1"/>
    <property type="molecule type" value="Genomic_DNA"/>
</dbReference>
<comment type="function">
    <text evidence="11">F(1)F(0) ATP synthase produces ATP from ADP in the presence of a proton or sodium gradient. F-type ATPases consist of two structural domains, F(1) containing the extramembraneous catalytic core and F(0) containing the membrane proton channel, linked together by a central stalk and a peripheral stalk. During catalysis, ATP synthesis in the catalytic domain of F(1) is coupled via a rotary mechanism of the central stalk subunits to proton translocation.</text>
</comment>
<evidence type="ECO:0000313" key="14">
    <source>
        <dbReference type="EMBL" id="SVC68915.1"/>
    </source>
</evidence>
<keyword evidence="5" id="KW-0138">CF(0)</keyword>
<name>A0A382P8H3_9ZZZZ</name>
<evidence type="ECO:0000256" key="1">
    <source>
        <dbReference type="ARBA" id="ARBA00004167"/>
    </source>
</evidence>
<evidence type="ECO:0000256" key="10">
    <source>
        <dbReference type="ARBA" id="ARBA00023136"/>
    </source>
</evidence>
<evidence type="ECO:0000256" key="4">
    <source>
        <dbReference type="ARBA" id="ARBA00022448"/>
    </source>
</evidence>
<keyword evidence="6 13" id="KW-0812">Transmembrane</keyword>
<keyword evidence="9" id="KW-0406">Ion transport</keyword>
<accession>A0A382P8H3</accession>
<dbReference type="GO" id="GO:0015986">
    <property type="term" value="P:proton motive force-driven ATP synthesis"/>
    <property type="evidence" value="ECO:0007669"/>
    <property type="project" value="InterPro"/>
</dbReference>
<dbReference type="Pfam" id="PF00430">
    <property type="entry name" value="ATP-synt_B"/>
    <property type="match status" value="1"/>
</dbReference>
<keyword evidence="8 13" id="KW-1133">Transmembrane helix</keyword>
<evidence type="ECO:0000256" key="6">
    <source>
        <dbReference type="ARBA" id="ARBA00022692"/>
    </source>
</evidence>
<evidence type="ECO:0000256" key="2">
    <source>
        <dbReference type="ARBA" id="ARBA00004308"/>
    </source>
</evidence>
<dbReference type="Gene3D" id="6.10.250.1580">
    <property type="match status" value="1"/>
</dbReference>
<protein>
    <recommendedName>
        <fullName evidence="15">ATP synthase YMF19-like N-terminal domain-containing protein</fullName>
    </recommendedName>
</protein>
<keyword evidence="12" id="KW-0175">Coiled coil</keyword>
<evidence type="ECO:0000256" key="3">
    <source>
        <dbReference type="ARBA" id="ARBA00005513"/>
    </source>
</evidence>
<dbReference type="PANTHER" id="PTHR33445">
    <property type="entry name" value="ATP SYNTHASE SUBUNIT B', CHLOROPLASTIC"/>
    <property type="match status" value="1"/>
</dbReference>
<dbReference type="InterPro" id="IPR050059">
    <property type="entry name" value="ATP_synthase_B_chain"/>
</dbReference>
<evidence type="ECO:0000256" key="11">
    <source>
        <dbReference type="ARBA" id="ARBA00025198"/>
    </source>
</evidence>
<dbReference type="InterPro" id="IPR002146">
    <property type="entry name" value="ATP_synth_b/b'su_bac/chlpt"/>
</dbReference>
<dbReference type="GO" id="GO:0046961">
    <property type="term" value="F:proton-transporting ATPase activity, rotational mechanism"/>
    <property type="evidence" value="ECO:0007669"/>
    <property type="project" value="TreeGrafter"/>
</dbReference>
<dbReference type="CDD" id="cd06503">
    <property type="entry name" value="ATP-synt_Fo_b"/>
    <property type="match status" value="1"/>
</dbReference>
<organism evidence="14">
    <name type="scientific">marine metagenome</name>
    <dbReference type="NCBI Taxonomy" id="408172"/>
    <lineage>
        <taxon>unclassified sequences</taxon>
        <taxon>metagenomes</taxon>
        <taxon>ecological metagenomes</taxon>
    </lineage>
</organism>
<evidence type="ECO:0000256" key="5">
    <source>
        <dbReference type="ARBA" id="ARBA00022547"/>
    </source>
</evidence>
<feature type="transmembrane region" description="Helical" evidence="13">
    <location>
        <begin position="20"/>
        <end position="39"/>
    </location>
</feature>
<keyword evidence="10 13" id="KW-0472">Membrane</keyword>
<evidence type="ECO:0000256" key="8">
    <source>
        <dbReference type="ARBA" id="ARBA00022989"/>
    </source>
</evidence>
<dbReference type="PANTHER" id="PTHR33445:SF1">
    <property type="entry name" value="ATP SYNTHASE SUBUNIT B"/>
    <property type="match status" value="1"/>
</dbReference>
<evidence type="ECO:0008006" key="15">
    <source>
        <dbReference type="Google" id="ProtNLM"/>
    </source>
</evidence>